<keyword evidence="5" id="KW-0966">Cell projection</keyword>
<protein>
    <submittedName>
        <fullName evidence="7">Uncharacterized protein</fullName>
    </submittedName>
</protein>
<dbReference type="EnsemblMetazoa" id="XM_014385226.1">
    <property type="protein sequence ID" value="XP_014240712.1"/>
    <property type="gene ID" value="LOC106661674"/>
</dbReference>
<dbReference type="Proteomes" id="UP000494040">
    <property type="component" value="Unassembled WGS sequence"/>
</dbReference>
<dbReference type="GeneID" id="106661674"/>
<feature type="compositionally biased region" description="Basic and acidic residues" evidence="6">
    <location>
        <begin position="1"/>
        <end position="11"/>
    </location>
</feature>
<dbReference type="GO" id="GO:0001534">
    <property type="term" value="C:radial spoke"/>
    <property type="evidence" value="ECO:0007669"/>
    <property type="project" value="InterPro"/>
</dbReference>
<keyword evidence="2" id="KW-0963">Cytoplasm</keyword>
<dbReference type="Pfam" id="PF04712">
    <property type="entry name" value="Radial_spoke"/>
    <property type="match status" value="1"/>
</dbReference>
<evidence type="ECO:0000256" key="4">
    <source>
        <dbReference type="ARBA" id="ARBA00023212"/>
    </source>
</evidence>
<evidence type="ECO:0000256" key="6">
    <source>
        <dbReference type="SAM" id="MobiDB-lite"/>
    </source>
</evidence>
<keyword evidence="8" id="KW-1185">Reference proteome</keyword>
<evidence type="ECO:0000256" key="2">
    <source>
        <dbReference type="ARBA" id="ARBA00022490"/>
    </source>
</evidence>
<feature type="region of interest" description="Disordered" evidence="6">
    <location>
        <begin position="1"/>
        <end position="31"/>
    </location>
</feature>
<evidence type="ECO:0000313" key="8">
    <source>
        <dbReference type="Proteomes" id="UP000494040"/>
    </source>
</evidence>
<dbReference type="OrthoDB" id="272202at2759"/>
<proteinExistence type="predicted"/>
<dbReference type="RefSeq" id="XP_014240712.1">
    <property type="nucleotide sequence ID" value="XM_014385226.1"/>
</dbReference>
<evidence type="ECO:0000313" key="7">
    <source>
        <dbReference type="EnsemblMetazoa" id="XP_014240712.1"/>
    </source>
</evidence>
<dbReference type="KEGG" id="clec:106661674"/>
<dbReference type="GO" id="GO:0060294">
    <property type="term" value="P:cilium movement involved in cell motility"/>
    <property type="evidence" value="ECO:0007669"/>
    <property type="project" value="InterPro"/>
</dbReference>
<evidence type="ECO:0000256" key="3">
    <source>
        <dbReference type="ARBA" id="ARBA00023069"/>
    </source>
</evidence>
<evidence type="ECO:0000256" key="1">
    <source>
        <dbReference type="ARBA" id="ARBA00004430"/>
    </source>
</evidence>
<keyword evidence="3" id="KW-0969">Cilium</keyword>
<accession>A0A8I6RCM8</accession>
<reference evidence="7" key="1">
    <citation type="submission" date="2022-01" db="UniProtKB">
        <authorList>
            <consortium name="EnsemblMetazoa"/>
        </authorList>
    </citation>
    <scope>IDENTIFICATION</scope>
</reference>
<dbReference type="GO" id="GO:0035082">
    <property type="term" value="P:axoneme assembly"/>
    <property type="evidence" value="ECO:0007669"/>
    <property type="project" value="TreeGrafter"/>
</dbReference>
<dbReference type="PANTHER" id="PTHR13159">
    <property type="entry name" value="RADIAL SPOKEHEAD-RELATED"/>
    <property type="match status" value="1"/>
</dbReference>
<comment type="subcellular location">
    <subcellularLocation>
        <location evidence="1">Cytoplasm</location>
        <location evidence="1">Cytoskeleton</location>
        <location evidence="1">Cilium axoneme</location>
    </subcellularLocation>
</comment>
<feature type="region of interest" description="Disordered" evidence="6">
    <location>
        <begin position="599"/>
        <end position="618"/>
    </location>
</feature>
<dbReference type="AlphaFoldDB" id="A0A8I6RCM8"/>
<dbReference type="PANTHER" id="PTHR13159:SF0">
    <property type="entry name" value="RADIAL SPOKE HEAD 6 HOMOLOG A"/>
    <property type="match status" value="1"/>
</dbReference>
<keyword evidence="4" id="KW-0206">Cytoskeleton</keyword>
<name>A0A8I6RCM8_CIMLE</name>
<evidence type="ECO:0000256" key="5">
    <source>
        <dbReference type="ARBA" id="ARBA00023273"/>
    </source>
</evidence>
<sequence>MAEKPKTDKVSKMSLKSTEQPKPAKDELIPALTPGDSKVWQYARPMKMPNPKKDFQISKRYLQKLGINDESVWELLTHALQRVSEYKGEVTVDTFQHIIRNLLKNVRVREPAPFREVYTEPLARVPSENARGLYTGLKYKWDNDEREPDPNTVPDPQYLEKMRLLTEAGVGLTKVEIYDVMIAMKKVTEQNNISKARFWGKIFGLHKNYYVIEADPHPDVITQAKEAEKLMTSMAKASAAAEAAKGHLRKQEADVVEKLRGMKEEVVAIKEGIVKALAEVEAQKPPEQPEPPGPPFLNLLAKYKMPPVPQPPGFKEIVVPPEPLGEGLNWKQYYVCNNPYDHWVRLPEVTPLQITCARTITRFLTGDLEHEFLSFPQFPGKEKHLLRAQIARITASTTICPVGYYITQLGEEEIMGDDVIPGGFIENPDYHPPPLKCLLHSERKYWMHCRQYILPQGRTKYWKKPDDFGEFGEAWADWDEDELKGRFGPPPLTLISRDDSPDADKCWSLRRAYRSMGKNQIVMARSNVWPGAFCVNRGYTFVNIYVGLGTKHFANYFWPSPVPPIWWEYEHGPEIMEIADPTPEEEEAWRLAHMPKVPQPPVKGVLGEGGEGEEEEEL</sequence>
<organism evidence="7 8">
    <name type="scientific">Cimex lectularius</name>
    <name type="common">Bed bug</name>
    <name type="synonym">Acanthia lectularia</name>
    <dbReference type="NCBI Taxonomy" id="79782"/>
    <lineage>
        <taxon>Eukaryota</taxon>
        <taxon>Metazoa</taxon>
        <taxon>Ecdysozoa</taxon>
        <taxon>Arthropoda</taxon>
        <taxon>Hexapoda</taxon>
        <taxon>Insecta</taxon>
        <taxon>Pterygota</taxon>
        <taxon>Neoptera</taxon>
        <taxon>Paraneoptera</taxon>
        <taxon>Hemiptera</taxon>
        <taxon>Heteroptera</taxon>
        <taxon>Panheteroptera</taxon>
        <taxon>Cimicomorpha</taxon>
        <taxon>Cimicidae</taxon>
        <taxon>Cimex</taxon>
    </lineage>
</organism>
<dbReference type="InterPro" id="IPR006802">
    <property type="entry name" value="Radial_spoke"/>
</dbReference>